<dbReference type="SUPFAM" id="SSF48295">
    <property type="entry name" value="TrpR-like"/>
    <property type="match status" value="1"/>
</dbReference>
<dbReference type="EMBL" id="JAAMAY010000050">
    <property type="protein sequence ID" value="NTC32450.1"/>
    <property type="molecule type" value="Genomic_DNA"/>
</dbReference>
<dbReference type="GO" id="GO:0006313">
    <property type="term" value="P:DNA transposition"/>
    <property type="evidence" value="ECO:0007669"/>
    <property type="project" value="InterPro"/>
</dbReference>
<reference evidence="1" key="1">
    <citation type="journal article" date="2018" name="Plasmid">
        <title>Complete sequence of the tumor-inducing plasmid pTiChry5 from the hypervirulent Agrobacterium tumefaciens strain Chry5.</title>
        <authorList>
            <person name="Shao S."/>
            <person name="Zhang X."/>
            <person name="van Heusden G.P.H."/>
            <person name="Hooykaas P.J."/>
        </authorList>
    </citation>
    <scope>NUCLEOTIDE SEQUENCE</scope>
    <source>
        <strain evidence="1">Chry5</strain>
        <plasmid evidence="1">pTiChry5</plasmid>
    </source>
</reference>
<proteinExistence type="predicted"/>
<dbReference type="Pfam" id="PF01527">
    <property type="entry name" value="HTH_Tnp_1"/>
    <property type="match status" value="1"/>
</dbReference>
<dbReference type="RefSeq" id="WP_173994919.1">
    <property type="nucleotide sequence ID" value="NZ_CP115929.1"/>
</dbReference>
<accession>A0A2P0QK14</accession>
<sequence length="242" mass="26506">MDLMKILTGVERRRDWSDDDKLQILEEAAASGARIVDVAHRHDIRPQQIYTRRREVRGDQPSGFVPAVALIASEPISEAERPNATAKPTTAKRSVKPSRIEIGCKGVCVLKVEADTAPDVLKALIRSLKGHDSEGCKLPGHSCLRRNRDAQFSAANNYAESETTMGAGRVTVNRACDCDLVNSVLSEPGSWSFTFTRVRMPPVRQFTSSSARRPSILNLEIGLSRENSDPRSFAGCGACVTE</sequence>
<evidence type="ECO:0000313" key="1">
    <source>
        <dbReference type="EMBL" id="ARU12618.1"/>
    </source>
</evidence>
<dbReference type="AlphaFoldDB" id="A0A2P0QK14"/>
<dbReference type="EMBL" id="KX388536">
    <property type="protein sequence ID" value="ARU12618.1"/>
    <property type="molecule type" value="Genomic_DNA"/>
</dbReference>
<reference evidence="2" key="2">
    <citation type="journal article" date="2020" name="Science">
        <title>Unexpected conservation and global transmission of agrobacterial virulence plasmids.</title>
        <authorList>
            <person name="Weisberg A.J."/>
            <person name="Davis E.W. 2nd"/>
            <person name="Tabima J."/>
            <person name="Belcher M.S."/>
            <person name="Miller M."/>
            <person name="Kuo C.H."/>
            <person name="Loper J.E."/>
            <person name="Grunwald N.J."/>
            <person name="Putnam M.L."/>
            <person name="Chang J.H."/>
        </authorList>
    </citation>
    <scope>NUCLEOTIDE SEQUENCE</scope>
    <source>
        <strain evidence="2">17-1853-1a</strain>
    </source>
</reference>
<organism evidence="1">
    <name type="scientific">Agrobacterium tumefaciens</name>
    <dbReference type="NCBI Taxonomy" id="358"/>
    <lineage>
        <taxon>Bacteria</taxon>
        <taxon>Pseudomonadati</taxon>
        <taxon>Pseudomonadota</taxon>
        <taxon>Alphaproteobacteria</taxon>
        <taxon>Hyphomicrobiales</taxon>
        <taxon>Rhizobiaceae</taxon>
        <taxon>Rhizobium/Agrobacterium group</taxon>
        <taxon>Agrobacterium</taxon>
        <taxon>Agrobacterium tumefaciens complex</taxon>
    </lineage>
</organism>
<dbReference type="GO" id="GO:0043565">
    <property type="term" value="F:sequence-specific DNA binding"/>
    <property type="evidence" value="ECO:0007669"/>
    <property type="project" value="InterPro"/>
</dbReference>
<gene>
    <name evidence="1" type="ORF">AgrTiChry5_213</name>
    <name evidence="2" type="ORF">G6M46_30350</name>
</gene>
<dbReference type="GO" id="GO:0004803">
    <property type="term" value="F:transposase activity"/>
    <property type="evidence" value="ECO:0007669"/>
    <property type="project" value="InterPro"/>
</dbReference>
<evidence type="ECO:0000313" key="2">
    <source>
        <dbReference type="EMBL" id="NTC32450.1"/>
    </source>
</evidence>
<keyword evidence="1" id="KW-0614">Plasmid</keyword>
<protein>
    <submittedName>
        <fullName evidence="1 2">Transposase</fullName>
    </submittedName>
</protein>
<dbReference type="Proteomes" id="UP000702952">
    <property type="component" value="Unassembled WGS sequence"/>
</dbReference>
<dbReference type="InterPro" id="IPR010921">
    <property type="entry name" value="Trp_repressor/repl_initiator"/>
</dbReference>
<dbReference type="PANTHER" id="PTHR37936:SF3">
    <property type="entry name" value="TRANSPOSASE INSC FOR INSERTION ELEMENT IS2A-RELATED"/>
    <property type="match status" value="1"/>
</dbReference>
<dbReference type="InterPro" id="IPR002514">
    <property type="entry name" value="Transposase_8"/>
</dbReference>
<geneLocation type="plasmid" evidence="1">
    <name>pTiChry5</name>
</geneLocation>
<dbReference type="PANTHER" id="PTHR37936">
    <property type="entry name" value="TRANSPOSASE INSC FOR INSERTION ELEMENT IS2A-RELATED"/>
    <property type="match status" value="1"/>
</dbReference>
<name>A0A2P0QK14_AGRTU</name>